<accession>A0A0U5FP14</accession>
<name>A0A0U5FP14_ASPCI</name>
<keyword evidence="2" id="KW-0812">Transmembrane</keyword>
<gene>
    <name evidence="3" type="ORF">ASPCAL00510</name>
</gene>
<sequence>MVQYGRHLEDGERGGRTPGNVEDNVETPLLLRDLDSRTPLWQHDNPWIRLPAYIIQQFIWLAILKPSGSFIVEWTTFVLAKVTTGPLHGAKYIGGKAKSALDAFIDLLWRNCHPFFAVWILFSLIPLLTALLLLVILLIICIPIPYLNPNGQCHYHKGG</sequence>
<evidence type="ECO:0000256" key="2">
    <source>
        <dbReference type="SAM" id="Phobius"/>
    </source>
</evidence>
<dbReference type="Proteomes" id="UP000054771">
    <property type="component" value="Unassembled WGS sequence"/>
</dbReference>
<feature type="transmembrane region" description="Helical" evidence="2">
    <location>
        <begin position="116"/>
        <end position="142"/>
    </location>
</feature>
<evidence type="ECO:0000313" key="4">
    <source>
        <dbReference type="Proteomes" id="UP000054771"/>
    </source>
</evidence>
<feature type="region of interest" description="Disordered" evidence="1">
    <location>
        <begin position="1"/>
        <end position="23"/>
    </location>
</feature>
<dbReference type="EMBL" id="CDMC01000001">
    <property type="protein sequence ID" value="CEL00918.1"/>
    <property type="molecule type" value="Genomic_DNA"/>
</dbReference>
<evidence type="ECO:0000256" key="1">
    <source>
        <dbReference type="SAM" id="MobiDB-lite"/>
    </source>
</evidence>
<dbReference type="AlphaFoldDB" id="A0A0U5FP14"/>
<feature type="compositionally biased region" description="Basic and acidic residues" evidence="1">
    <location>
        <begin position="1"/>
        <end position="15"/>
    </location>
</feature>
<organism evidence="3 4">
    <name type="scientific">Aspergillus calidoustus</name>
    <dbReference type="NCBI Taxonomy" id="454130"/>
    <lineage>
        <taxon>Eukaryota</taxon>
        <taxon>Fungi</taxon>
        <taxon>Dikarya</taxon>
        <taxon>Ascomycota</taxon>
        <taxon>Pezizomycotina</taxon>
        <taxon>Eurotiomycetes</taxon>
        <taxon>Eurotiomycetidae</taxon>
        <taxon>Eurotiales</taxon>
        <taxon>Aspergillaceae</taxon>
        <taxon>Aspergillus</taxon>
        <taxon>Aspergillus subgen. Nidulantes</taxon>
    </lineage>
</organism>
<dbReference type="OrthoDB" id="3799044at2759"/>
<protein>
    <submittedName>
        <fullName evidence="3">Uncharacterized protein</fullName>
    </submittedName>
</protein>
<keyword evidence="2" id="KW-0472">Membrane</keyword>
<keyword evidence="4" id="KW-1185">Reference proteome</keyword>
<proteinExistence type="predicted"/>
<keyword evidence="2" id="KW-1133">Transmembrane helix</keyword>
<reference evidence="4" key="1">
    <citation type="journal article" date="2016" name="Genome Announc.">
        <title>Draft genome sequences of fungus Aspergillus calidoustus.</title>
        <authorList>
            <person name="Horn F."/>
            <person name="Linde J."/>
            <person name="Mattern D.J."/>
            <person name="Walther G."/>
            <person name="Guthke R."/>
            <person name="Scherlach K."/>
            <person name="Martin K."/>
            <person name="Brakhage A.A."/>
            <person name="Petzke L."/>
            <person name="Valiante V."/>
        </authorList>
    </citation>
    <scope>NUCLEOTIDE SEQUENCE [LARGE SCALE GENOMIC DNA]</scope>
    <source>
        <strain evidence="4">SF006504</strain>
    </source>
</reference>
<evidence type="ECO:0000313" key="3">
    <source>
        <dbReference type="EMBL" id="CEL00918.1"/>
    </source>
</evidence>